<keyword evidence="3" id="KW-1185">Reference proteome</keyword>
<dbReference type="Pfam" id="PF03446">
    <property type="entry name" value="NAD_binding_2"/>
    <property type="match status" value="1"/>
</dbReference>
<proteinExistence type="predicted"/>
<evidence type="ECO:0000259" key="1">
    <source>
        <dbReference type="Pfam" id="PF03446"/>
    </source>
</evidence>
<feature type="domain" description="6-phosphogluconate dehydrogenase NADP-binding" evidence="1">
    <location>
        <begin position="51"/>
        <end position="111"/>
    </location>
</feature>
<reference evidence="2 3" key="1">
    <citation type="submission" date="2024-01" db="EMBL/GenBank/DDBJ databases">
        <title>Genome assemblies of Stephania.</title>
        <authorList>
            <person name="Yang L."/>
        </authorList>
    </citation>
    <scope>NUCLEOTIDE SEQUENCE [LARGE SCALE GENOMIC DNA]</scope>
    <source>
        <strain evidence="2">YNDBR</strain>
        <tissue evidence="2">Leaf</tissue>
    </source>
</reference>
<dbReference type="InterPro" id="IPR006115">
    <property type="entry name" value="6PGDH_NADP-bd"/>
</dbReference>
<dbReference type="AlphaFoldDB" id="A0AAP0J844"/>
<evidence type="ECO:0000313" key="3">
    <source>
        <dbReference type="Proteomes" id="UP001420932"/>
    </source>
</evidence>
<accession>A0AAP0J844</accession>
<organism evidence="2 3">
    <name type="scientific">Stephania yunnanensis</name>
    <dbReference type="NCBI Taxonomy" id="152371"/>
    <lineage>
        <taxon>Eukaryota</taxon>
        <taxon>Viridiplantae</taxon>
        <taxon>Streptophyta</taxon>
        <taxon>Embryophyta</taxon>
        <taxon>Tracheophyta</taxon>
        <taxon>Spermatophyta</taxon>
        <taxon>Magnoliopsida</taxon>
        <taxon>Ranunculales</taxon>
        <taxon>Menispermaceae</taxon>
        <taxon>Menispermoideae</taxon>
        <taxon>Cissampelideae</taxon>
        <taxon>Stephania</taxon>
    </lineage>
</organism>
<sequence length="139" mass="15784">MEVVVHVSRQQGPRLSNVWSVLKGKQWKGKDVVEEETSRDHGFMTYYSTCSYLIHAGYSLTIFTRTQSKAHPLIDLGHHFAPSSAALTAQFDVVFAIIACPSRVRSVHFHLHGHPLHLSPQNKEQRTSDDMIDFNKDLN</sequence>
<dbReference type="Gene3D" id="3.40.50.720">
    <property type="entry name" value="NAD(P)-binding Rossmann-like Domain"/>
    <property type="match status" value="1"/>
</dbReference>
<dbReference type="Proteomes" id="UP001420932">
    <property type="component" value="Unassembled WGS sequence"/>
</dbReference>
<dbReference type="SUPFAM" id="SSF51735">
    <property type="entry name" value="NAD(P)-binding Rossmann-fold domains"/>
    <property type="match status" value="1"/>
</dbReference>
<dbReference type="EMBL" id="JBBNAF010000007">
    <property type="protein sequence ID" value="KAK9128026.1"/>
    <property type="molecule type" value="Genomic_DNA"/>
</dbReference>
<dbReference type="GO" id="GO:0050661">
    <property type="term" value="F:NADP binding"/>
    <property type="evidence" value="ECO:0007669"/>
    <property type="project" value="InterPro"/>
</dbReference>
<protein>
    <recommendedName>
        <fullName evidence="1">6-phosphogluconate dehydrogenase NADP-binding domain-containing protein</fullName>
    </recommendedName>
</protein>
<dbReference type="InterPro" id="IPR036291">
    <property type="entry name" value="NAD(P)-bd_dom_sf"/>
</dbReference>
<comment type="caution">
    <text evidence="2">The sequence shown here is derived from an EMBL/GenBank/DDBJ whole genome shotgun (WGS) entry which is preliminary data.</text>
</comment>
<gene>
    <name evidence="2" type="ORF">Syun_016823</name>
</gene>
<name>A0AAP0J844_9MAGN</name>
<evidence type="ECO:0000313" key="2">
    <source>
        <dbReference type="EMBL" id="KAK9128026.1"/>
    </source>
</evidence>